<dbReference type="PROSITE" id="PS51386">
    <property type="entry name" value="RINT1_TIP20"/>
    <property type="match status" value="1"/>
</dbReference>
<dbReference type="AlphaFoldDB" id="A0AAF0DB18"/>
<dbReference type="PANTHER" id="PTHR13520">
    <property type="entry name" value="RAD50-INTERACTING PROTEIN 1 RINT-1"/>
    <property type="match status" value="1"/>
</dbReference>
<dbReference type="InterPro" id="IPR007528">
    <property type="entry name" value="RINT1_Tip20"/>
</dbReference>
<dbReference type="GO" id="GO:0060628">
    <property type="term" value="P:regulation of ER to Golgi vesicle-mediated transport"/>
    <property type="evidence" value="ECO:0007669"/>
    <property type="project" value="TreeGrafter"/>
</dbReference>
<dbReference type="Gene3D" id="1.20.58.670">
    <property type="entry name" value="Dsl1p vesicle tethering complex, Tip20p subunit, domain D"/>
    <property type="match status" value="1"/>
</dbReference>
<dbReference type="GO" id="GO:0070939">
    <property type="term" value="C:Dsl1/NZR complex"/>
    <property type="evidence" value="ECO:0007669"/>
    <property type="project" value="InterPro"/>
</dbReference>
<dbReference type="PANTHER" id="PTHR13520:SF0">
    <property type="entry name" value="RAD50-INTERACTING PROTEIN 1"/>
    <property type="match status" value="1"/>
</dbReference>
<dbReference type="GO" id="GO:0006888">
    <property type="term" value="P:endoplasmic reticulum to Golgi vesicle-mediated transport"/>
    <property type="evidence" value="ECO:0007669"/>
    <property type="project" value="InterPro"/>
</dbReference>
<dbReference type="EMBL" id="CP120627">
    <property type="protein sequence ID" value="WEW55186.1"/>
    <property type="molecule type" value="Genomic_DNA"/>
</dbReference>
<sequence>MARNLVSNQPSTALRMTSYINENIQTVADLQALDSLLQSLYGQQELQKQQLHEAEEVLTEAIKTSKQHTEIIRKAAKAFNEQQKDIDRRLLEVTQSKSGDEATQKFATGMEKLWRLDMAKGYMELLEKVNSISKEILSATKSSPSNALRSYTKLKAMTLALGSAQTAADSAAPHLLDYVMTLTGRIKDSLLNEYSENLRSTLKRMQWPTRKPQMDDIVINEWTHWVQLLLQLQEPDVISQIPVLQSEMQHREPPVLRPLEEMLHPLDLQFQYHFSGDRPTNRLDKPILDERAESCNPDLLPFYGNAVFSFITALLPMVRQKIGTTLPHIANHPQLLSHFIHELMQFDNEVRETWAYSPAFNGDRAWKGLTWEVLVKQDWFAQWLQVEKDFALSRYQDIIDAPDSGEIDYDGVEATSTKPTKAAIRVNDLLETITDRYRPLSSFSQKLRFLIDIQITIFDLFHERLHSGLEAYLAMTSTIGRTVQGSSTGQLNLEGIAGLERLCRIFGSAEYLEKKMQDWGDDIFFLELWYELQDRVDQNARTGRPVAGSMSVSEVAARTSSSVSDSNVHNADGIEGALFDETSLAYRRIRIRSESIIVSTLISTMQTSLKPYSRVSTWASLASSEANDSSMTPSVELAAFTRSLTTELQFLSRALASAPLRRISRQLLLSIQTYLWDNILMRNTFSATGARQLLVDLEHICATIDAAIGVPAGEMEAKRVIQKLAEGSRLLGLKVIPKDGIPEPVGEDDVGADETDSNTGFWEVEKRLFANNESAREVLKELGIEMLTEAQARAVLERRVELRS</sequence>
<proteinExistence type="predicted"/>
<reference evidence="1" key="1">
    <citation type="submission" date="2023-03" db="EMBL/GenBank/DDBJ databases">
        <title>Emydomyces testavorans Genome Sequence.</title>
        <authorList>
            <person name="Hoyer L."/>
        </authorList>
    </citation>
    <scope>NUCLEOTIDE SEQUENCE</scope>
    <source>
        <strain evidence="1">16-2883</strain>
    </source>
</reference>
<organism evidence="1 2">
    <name type="scientific">Emydomyces testavorans</name>
    <dbReference type="NCBI Taxonomy" id="2070801"/>
    <lineage>
        <taxon>Eukaryota</taxon>
        <taxon>Fungi</taxon>
        <taxon>Dikarya</taxon>
        <taxon>Ascomycota</taxon>
        <taxon>Pezizomycotina</taxon>
        <taxon>Eurotiomycetes</taxon>
        <taxon>Eurotiomycetidae</taxon>
        <taxon>Onygenales</taxon>
        <taxon>Nannizziopsiaceae</taxon>
        <taxon>Emydomyces</taxon>
    </lineage>
</organism>
<dbReference type="Pfam" id="PF04437">
    <property type="entry name" value="RINT1_TIP1"/>
    <property type="match status" value="1"/>
</dbReference>
<gene>
    <name evidence="1" type="ORF">PRK78_000615</name>
</gene>
<evidence type="ECO:0000313" key="1">
    <source>
        <dbReference type="EMBL" id="WEW55186.1"/>
    </source>
</evidence>
<keyword evidence="2" id="KW-1185">Reference proteome</keyword>
<accession>A0AAF0DB18</accession>
<evidence type="ECO:0000313" key="2">
    <source>
        <dbReference type="Proteomes" id="UP001219355"/>
    </source>
</evidence>
<protein>
    <recommendedName>
        <fullName evidence="3">RINT-1 family protein</fullName>
    </recommendedName>
</protein>
<dbReference type="GO" id="GO:0006890">
    <property type="term" value="P:retrograde vesicle-mediated transport, Golgi to endoplasmic reticulum"/>
    <property type="evidence" value="ECO:0007669"/>
    <property type="project" value="InterPro"/>
</dbReference>
<dbReference type="InterPro" id="IPR042044">
    <property type="entry name" value="EXOC6PINT-1/Sec15/Tip20_C_dom2"/>
</dbReference>
<dbReference type="Proteomes" id="UP001219355">
    <property type="component" value="Chromosome 1"/>
</dbReference>
<evidence type="ECO:0008006" key="3">
    <source>
        <dbReference type="Google" id="ProtNLM"/>
    </source>
</evidence>
<name>A0AAF0DB18_9EURO</name>